<evidence type="ECO:0000256" key="1">
    <source>
        <dbReference type="SAM" id="MobiDB-lite"/>
    </source>
</evidence>
<evidence type="ECO:0000313" key="3">
    <source>
        <dbReference type="Proteomes" id="UP000765509"/>
    </source>
</evidence>
<comment type="caution">
    <text evidence="2">The sequence shown here is derived from an EMBL/GenBank/DDBJ whole genome shotgun (WGS) entry which is preliminary data.</text>
</comment>
<dbReference type="EMBL" id="AVOT02004128">
    <property type="protein sequence ID" value="MBW0475496.1"/>
    <property type="molecule type" value="Genomic_DNA"/>
</dbReference>
<name>A0A9Q3GPW4_9BASI</name>
<organism evidence="2 3">
    <name type="scientific">Austropuccinia psidii MF-1</name>
    <dbReference type="NCBI Taxonomy" id="1389203"/>
    <lineage>
        <taxon>Eukaryota</taxon>
        <taxon>Fungi</taxon>
        <taxon>Dikarya</taxon>
        <taxon>Basidiomycota</taxon>
        <taxon>Pucciniomycotina</taxon>
        <taxon>Pucciniomycetes</taxon>
        <taxon>Pucciniales</taxon>
        <taxon>Sphaerophragmiaceae</taxon>
        <taxon>Austropuccinia</taxon>
    </lineage>
</organism>
<accession>A0A9Q3GPW4</accession>
<keyword evidence="3" id="KW-1185">Reference proteome</keyword>
<sequence length="207" mass="23012">MSSKLTELTSSSPSVPPQSVLCGYGILSQLGSPWSVASSGNFDPSQIYDGYKVVEKPCHFPGMPDYNVRQYLWSKKDGPFGNEFPVSEAHTPDGTPGYSSFQRSPSPGSTMKVCDELDGEEVEVVLNSYRHQSITSPSQHASKRFQSQIIPSNLRNFQHSISYSSSLTRYFNFQAYLGLISEAFTNCSDQTFPHDHLPTTKTCDQFQ</sequence>
<dbReference type="Proteomes" id="UP000765509">
    <property type="component" value="Unassembled WGS sequence"/>
</dbReference>
<proteinExistence type="predicted"/>
<feature type="compositionally biased region" description="Polar residues" evidence="1">
    <location>
        <begin position="97"/>
        <end position="109"/>
    </location>
</feature>
<gene>
    <name evidence="2" type="ORF">O181_015211</name>
</gene>
<evidence type="ECO:0000313" key="2">
    <source>
        <dbReference type="EMBL" id="MBW0475496.1"/>
    </source>
</evidence>
<reference evidence="2" key="1">
    <citation type="submission" date="2021-03" db="EMBL/GenBank/DDBJ databases">
        <title>Draft genome sequence of rust myrtle Austropuccinia psidii MF-1, a brazilian biotype.</title>
        <authorList>
            <person name="Quecine M.C."/>
            <person name="Pachon D.M.R."/>
            <person name="Bonatelli M.L."/>
            <person name="Correr F.H."/>
            <person name="Franceschini L.M."/>
            <person name="Leite T.F."/>
            <person name="Margarido G.R.A."/>
            <person name="Almeida C.A."/>
            <person name="Ferrarezi J.A."/>
            <person name="Labate C.A."/>
        </authorList>
    </citation>
    <scope>NUCLEOTIDE SEQUENCE</scope>
    <source>
        <strain evidence="2">MF-1</strain>
    </source>
</reference>
<feature type="region of interest" description="Disordered" evidence="1">
    <location>
        <begin position="88"/>
        <end position="109"/>
    </location>
</feature>
<protein>
    <submittedName>
        <fullName evidence="2">Uncharacterized protein</fullName>
    </submittedName>
</protein>
<dbReference type="AlphaFoldDB" id="A0A9Q3GPW4"/>